<dbReference type="NCBIfam" id="TIGR03177">
    <property type="entry name" value="pilus_cpaB"/>
    <property type="match status" value="1"/>
</dbReference>
<sequence length="249" mass="26937">MNPRQRRGVLLMIIAGIGAIAVLFTIVSYTNTLQAEMGTYHVALRLTEDVPPYQPIEEDQVEEFAVPARFFNEDVFLTGADFDEALNRLGRQPVSATFLDSGTLLQKSMVVDAPDLNEGEREIAIMINAETGVAGKVDDQSHVDIYAAYQPNDQQGACAVRVLTDVQVLEVGEIGSEIDAQTGGTNSVVPVTFRLDPQEALRLTYAEGFADKLRLALVSPEGSGDPGGLEFCSTDQAELLEQQESGGSR</sequence>
<evidence type="ECO:0000313" key="4">
    <source>
        <dbReference type="Proteomes" id="UP001596540"/>
    </source>
</evidence>
<keyword evidence="4" id="KW-1185">Reference proteome</keyword>
<dbReference type="Pfam" id="PF16976">
    <property type="entry name" value="RcpC"/>
    <property type="match status" value="1"/>
</dbReference>
<protein>
    <submittedName>
        <fullName evidence="3">Flp pilus assembly protein CpaB</fullName>
    </submittedName>
</protein>
<evidence type="ECO:0000259" key="2">
    <source>
        <dbReference type="Pfam" id="PF16976"/>
    </source>
</evidence>
<name>A0ABW2KKN7_9ACTN</name>
<dbReference type="Proteomes" id="UP001596540">
    <property type="component" value="Unassembled WGS sequence"/>
</dbReference>
<evidence type="ECO:0000313" key="3">
    <source>
        <dbReference type="EMBL" id="MFC7329786.1"/>
    </source>
</evidence>
<dbReference type="InterPro" id="IPR017592">
    <property type="entry name" value="Pilus_assmbl_Flp-typ_CpaB"/>
</dbReference>
<reference evidence="4" key="1">
    <citation type="journal article" date="2019" name="Int. J. Syst. Evol. Microbiol.">
        <title>The Global Catalogue of Microorganisms (GCM) 10K type strain sequencing project: providing services to taxonomists for standard genome sequencing and annotation.</title>
        <authorList>
            <consortium name="The Broad Institute Genomics Platform"/>
            <consortium name="The Broad Institute Genome Sequencing Center for Infectious Disease"/>
            <person name="Wu L."/>
            <person name="Ma J."/>
        </authorList>
    </citation>
    <scope>NUCLEOTIDE SEQUENCE [LARGE SCALE GENOMIC DNA]</scope>
    <source>
        <strain evidence="4">CGMCC 4.7382</strain>
    </source>
</reference>
<feature type="transmembrane region" description="Helical" evidence="1">
    <location>
        <begin position="9"/>
        <end position="29"/>
    </location>
</feature>
<feature type="domain" description="Flp pilus assembly protein RcpC/CpaB" evidence="2">
    <location>
        <begin position="116"/>
        <end position="217"/>
    </location>
</feature>
<gene>
    <name evidence="3" type="primary">cpaB</name>
    <name evidence="3" type="ORF">ACFQRF_18805</name>
</gene>
<keyword evidence="1" id="KW-0812">Transmembrane</keyword>
<dbReference type="EMBL" id="JBHTBH010000009">
    <property type="protein sequence ID" value="MFC7329786.1"/>
    <property type="molecule type" value="Genomic_DNA"/>
</dbReference>
<evidence type="ECO:0000256" key="1">
    <source>
        <dbReference type="SAM" id="Phobius"/>
    </source>
</evidence>
<comment type="caution">
    <text evidence="3">The sequence shown here is derived from an EMBL/GenBank/DDBJ whole genome shotgun (WGS) entry which is preliminary data.</text>
</comment>
<keyword evidence="1" id="KW-1133">Transmembrane helix</keyword>
<organism evidence="3 4">
    <name type="scientific">Marinactinospora rubrisoli</name>
    <dbReference type="NCBI Taxonomy" id="2715399"/>
    <lineage>
        <taxon>Bacteria</taxon>
        <taxon>Bacillati</taxon>
        <taxon>Actinomycetota</taxon>
        <taxon>Actinomycetes</taxon>
        <taxon>Streptosporangiales</taxon>
        <taxon>Nocardiopsidaceae</taxon>
        <taxon>Marinactinospora</taxon>
    </lineage>
</organism>
<proteinExistence type="predicted"/>
<dbReference type="InterPro" id="IPR031571">
    <property type="entry name" value="RcpC_dom"/>
</dbReference>
<accession>A0ABW2KKN7</accession>
<dbReference type="RefSeq" id="WP_379872439.1">
    <property type="nucleotide sequence ID" value="NZ_JBHTBH010000009.1"/>
</dbReference>
<keyword evidence="1" id="KW-0472">Membrane</keyword>